<keyword evidence="8" id="KW-1185">Reference proteome</keyword>
<feature type="transmembrane region" description="Helical" evidence="5">
    <location>
        <begin position="97"/>
        <end position="117"/>
    </location>
</feature>
<feature type="domain" description="Major facilitator superfamily (MFS) profile" evidence="6">
    <location>
        <begin position="1"/>
        <end position="491"/>
    </location>
</feature>
<evidence type="ECO:0000313" key="8">
    <source>
        <dbReference type="Proteomes" id="UP000279275"/>
    </source>
</evidence>
<dbReference type="Gene3D" id="1.20.1720.10">
    <property type="entry name" value="Multidrug resistance protein D"/>
    <property type="match status" value="1"/>
</dbReference>
<dbReference type="InterPro" id="IPR036259">
    <property type="entry name" value="MFS_trans_sf"/>
</dbReference>
<comment type="subcellular location">
    <subcellularLocation>
        <location evidence="1">Cell membrane</location>
        <topology evidence="1">Multi-pass membrane protein</topology>
    </subcellularLocation>
</comment>
<name>A0A3M2LCG9_9NOCA</name>
<dbReference type="EMBL" id="RFFH01000003">
    <property type="protein sequence ID" value="RMI33675.1"/>
    <property type="molecule type" value="Genomic_DNA"/>
</dbReference>
<evidence type="ECO:0000256" key="4">
    <source>
        <dbReference type="ARBA" id="ARBA00023136"/>
    </source>
</evidence>
<dbReference type="Gene3D" id="1.20.1250.20">
    <property type="entry name" value="MFS general substrate transporter like domains"/>
    <property type="match status" value="1"/>
</dbReference>
<feature type="transmembrane region" description="Helical" evidence="5">
    <location>
        <begin position="124"/>
        <end position="146"/>
    </location>
</feature>
<feature type="transmembrane region" description="Helical" evidence="5">
    <location>
        <begin position="66"/>
        <end position="85"/>
    </location>
</feature>
<feature type="transmembrane region" description="Helical" evidence="5">
    <location>
        <begin position="218"/>
        <end position="238"/>
    </location>
</feature>
<feature type="transmembrane region" description="Helical" evidence="5">
    <location>
        <begin position="353"/>
        <end position="374"/>
    </location>
</feature>
<evidence type="ECO:0000259" key="6">
    <source>
        <dbReference type="PROSITE" id="PS50850"/>
    </source>
</evidence>
<dbReference type="GO" id="GO:0005886">
    <property type="term" value="C:plasma membrane"/>
    <property type="evidence" value="ECO:0007669"/>
    <property type="project" value="UniProtKB-SubCell"/>
</dbReference>
<evidence type="ECO:0000256" key="1">
    <source>
        <dbReference type="ARBA" id="ARBA00004651"/>
    </source>
</evidence>
<dbReference type="Pfam" id="PF07690">
    <property type="entry name" value="MFS_1"/>
    <property type="match status" value="1"/>
</dbReference>
<feature type="transmembrane region" description="Helical" evidence="5">
    <location>
        <begin position="292"/>
        <end position="313"/>
    </location>
</feature>
<dbReference type="PROSITE" id="PS50850">
    <property type="entry name" value="MFS"/>
    <property type="match status" value="1"/>
</dbReference>
<feature type="transmembrane region" description="Helical" evidence="5">
    <location>
        <begin position="320"/>
        <end position="341"/>
    </location>
</feature>
<sequence length="501" mass="50984">MLLFSQLLIWLDGTILTNAFETLADPVRGLGATPGQLQWATGAYTLVFATLTFTGGALGDRFGHRNTLLTGMAVFGLASVVAAYAGSPDQLTAARVAMGVGAALLMPATMAVISWTFEPAQRAAAYGAMSAFAGVGIAAGPVLSGLLLQKFWWGSVFIVNVPVVLVGTVCIALVVPNFRSPVARRLDLPGLALSIAGLGALAYGLIRAGQDGSFARPAVWGTIVAGLLVLAGFVLVELRVPAPSFDPRLLRDRAFAGGNIALMLLFLAMTGSSFYGAFYLQGPRQLSALQSGLLMLPAAAGVMIGSPLSVRLVRRSSARVVSTLALLITAACMAAVCGYGLHTSIVLFEVLMFVQGTATGMVTAPLTGAVLGSLPPARAGAGSAVNSTLRQTGSVLGIAVGGTITTLVYQGAIESAVAARPPAVRDAARVSAESARHVARTTGDPGLVAAADDAFLHAAHVAAGWTAGFVVLAAVVVATTLAARRVPPVATVAPEPELASS</sequence>
<evidence type="ECO:0000256" key="5">
    <source>
        <dbReference type="SAM" id="Phobius"/>
    </source>
</evidence>
<feature type="transmembrane region" description="Helical" evidence="5">
    <location>
        <begin position="395"/>
        <end position="413"/>
    </location>
</feature>
<dbReference type="OrthoDB" id="9781469at2"/>
<dbReference type="AlphaFoldDB" id="A0A3M2LCG9"/>
<dbReference type="CDD" id="cd17321">
    <property type="entry name" value="MFS_MMR_MDR_like"/>
    <property type="match status" value="1"/>
</dbReference>
<feature type="transmembrane region" description="Helical" evidence="5">
    <location>
        <begin position="259"/>
        <end position="280"/>
    </location>
</feature>
<accession>A0A3M2LCG9</accession>
<keyword evidence="3 5" id="KW-1133">Transmembrane helix</keyword>
<evidence type="ECO:0000313" key="7">
    <source>
        <dbReference type="EMBL" id="RMI33675.1"/>
    </source>
</evidence>
<protein>
    <submittedName>
        <fullName evidence="7">MFS transporter</fullName>
    </submittedName>
</protein>
<dbReference type="InterPro" id="IPR020846">
    <property type="entry name" value="MFS_dom"/>
</dbReference>
<feature type="transmembrane region" description="Helical" evidence="5">
    <location>
        <begin position="43"/>
        <end position="59"/>
    </location>
</feature>
<gene>
    <name evidence="7" type="ORF">EBN03_09475</name>
</gene>
<evidence type="ECO:0000256" key="2">
    <source>
        <dbReference type="ARBA" id="ARBA00022692"/>
    </source>
</evidence>
<dbReference type="GO" id="GO:0022857">
    <property type="term" value="F:transmembrane transporter activity"/>
    <property type="evidence" value="ECO:0007669"/>
    <property type="project" value="InterPro"/>
</dbReference>
<dbReference type="SUPFAM" id="SSF103473">
    <property type="entry name" value="MFS general substrate transporter"/>
    <property type="match status" value="1"/>
</dbReference>
<keyword evidence="2 5" id="KW-0812">Transmembrane</keyword>
<dbReference type="PANTHER" id="PTHR42718:SF42">
    <property type="entry name" value="EXPORT PROTEIN"/>
    <property type="match status" value="1"/>
</dbReference>
<proteinExistence type="predicted"/>
<feature type="transmembrane region" description="Helical" evidence="5">
    <location>
        <begin position="462"/>
        <end position="483"/>
    </location>
</feature>
<organism evidence="7 8">
    <name type="scientific">Nocardia stercoris</name>
    <dbReference type="NCBI Taxonomy" id="2483361"/>
    <lineage>
        <taxon>Bacteria</taxon>
        <taxon>Bacillati</taxon>
        <taxon>Actinomycetota</taxon>
        <taxon>Actinomycetes</taxon>
        <taxon>Mycobacteriales</taxon>
        <taxon>Nocardiaceae</taxon>
        <taxon>Nocardia</taxon>
    </lineage>
</organism>
<feature type="transmembrane region" description="Helical" evidence="5">
    <location>
        <begin position="186"/>
        <end position="206"/>
    </location>
</feature>
<dbReference type="PANTHER" id="PTHR42718">
    <property type="entry name" value="MAJOR FACILITATOR SUPERFAMILY MULTIDRUG TRANSPORTER MFSC"/>
    <property type="match status" value="1"/>
</dbReference>
<dbReference type="Proteomes" id="UP000279275">
    <property type="component" value="Unassembled WGS sequence"/>
</dbReference>
<keyword evidence="4 5" id="KW-0472">Membrane</keyword>
<dbReference type="InterPro" id="IPR011701">
    <property type="entry name" value="MFS"/>
</dbReference>
<evidence type="ECO:0000256" key="3">
    <source>
        <dbReference type="ARBA" id="ARBA00022989"/>
    </source>
</evidence>
<reference evidence="7 8" key="1">
    <citation type="submission" date="2018-10" db="EMBL/GenBank/DDBJ databases">
        <title>Isolation from cow dung.</title>
        <authorList>
            <person name="Ling L."/>
        </authorList>
    </citation>
    <scope>NUCLEOTIDE SEQUENCE [LARGE SCALE GENOMIC DNA]</scope>
    <source>
        <strain evidence="7 8">NEAU-LL90</strain>
    </source>
</reference>
<feature type="transmembrane region" description="Helical" evidence="5">
    <location>
        <begin position="152"/>
        <end position="174"/>
    </location>
</feature>
<comment type="caution">
    <text evidence="7">The sequence shown here is derived from an EMBL/GenBank/DDBJ whole genome shotgun (WGS) entry which is preliminary data.</text>
</comment>